<dbReference type="EMBL" id="AGNK02005411">
    <property type="status" value="NOT_ANNOTATED_CDS"/>
    <property type="molecule type" value="Genomic_DNA"/>
</dbReference>
<evidence type="ECO:0000313" key="1">
    <source>
        <dbReference type="EnsemblPlants" id="KQK87532"/>
    </source>
</evidence>
<protein>
    <submittedName>
        <fullName evidence="1">Uncharacterized protein</fullName>
    </submittedName>
</protein>
<dbReference type="Proteomes" id="UP000004995">
    <property type="component" value="Unassembled WGS sequence"/>
</dbReference>
<evidence type="ECO:0000313" key="2">
    <source>
        <dbReference type="Proteomes" id="UP000004995"/>
    </source>
</evidence>
<sequence length="33" mass="4180">MMMSNIYRHRPSLDHYHRKFHPFYLASVQKKPY</sequence>
<dbReference type="AlphaFoldDB" id="K4ANW6"/>
<name>K4ANW6_SETIT</name>
<dbReference type="EnsemblPlants" id="KQK87532">
    <property type="protein sequence ID" value="KQK87532"/>
    <property type="gene ID" value="SETIT_040614mg"/>
</dbReference>
<organism evidence="1 2">
    <name type="scientific">Setaria italica</name>
    <name type="common">Foxtail millet</name>
    <name type="synonym">Panicum italicum</name>
    <dbReference type="NCBI Taxonomy" id="4555"/>
    <lineage>
        <taxon>Eukaryota</taxon>
        <taxon>Viridiplantae</taxon>
        <taxon>Streptophyta</taxon>
        <taxon>Embryophyta</taxon>
        <taxon>Tracheophyta</taxon>
        <taxon>Spermatophyta</taxon>
        <taxon>Magnoliopsida</taxon>
        <taxon>Liliopsida</taxon>
        <taxon>Poales</taxon>
        <taxon>Poaceae</taxon>
        <taxon>PACMAD clade</taxon>
        <taxon>Panicoideae</taxon>
        <taxon>Panicodae</taxon>
        <taxon>Paniceae</taxon>
        <taxon>Cenchrinae</taxon>
        <taxon>Setaria</taxon>
    </lineage>
</organism>
<dbReference type="Gramene" id="KQK87532">
    <property type="protein sequence ID" value="KQK87532"/>
    <property type="gene ID" value="SETIT_040614mg"/>
</dbReference>
<accession>K4ANW6</accession>
<reference evidence="2" key="1">
    <citation type="journal article" date="2012" name="Nat. Biotechnol.">
        <title>Reference genome sequence of the model plant Setaria.</title>
        <authorList>
            <person name="Bennetzen J.L."/>
            <person name="Schmutz J."/>
            <person name="Wang H."/>
            <person name="Percifield R."/>
            <person name="Hawkins J."/>
            <person name="Pontaroli A.C."/>
            <person name="Estep M."/>
            <person name="Feng L."/>
            <person name="Vaughn J.N."/>
            <person name="Grimwood J."/>
            <person name="Jenkins J."/>
            <person name="Barry K."/>
            <person name="Lindquist E."/>
            <person name="Hellsten U."/>
            <person name="Deshpande S."/>
            <person name="Wang X."/>
            <person name="Wu X."/>
            <person name="Mitros T."/>
            <person name="Triplett J."/>
            <person name="Yang X."/>
            <person name="Ye C.Y."/>
            <person name="Mauro-Herrera M."/>
            <person name="Wang L."/>
            <person name="Li P."/>
            <person name="Sharma M."/>
            <person name="Sharma R."/>
            <person name="Ronald P.C."/>
            <person name="Panaud O."/>
            <person name="Kellogg E.A."/>
            <person name="Brutnell T.P."/>
            <person name="Doust A.N."/>
            <person name="Tuskan G.A."/>
            <person name="Rokhsar D."/>
            <person name="Devos K.M."/>
        </authorList>
    </citation>
    <scope>NUCLEOTIDE SEQUENCE [LARGE SCALE GENOMIC DNA]</scope>
    <source>
        <strain evidence="2">cv. Yugu1</strain>
    </source>
</reference>
<proteinExistence type="predicted"/>
<keyword evidence="2" id="KW-1185">Reference proteome</keyword>
<dbReference type="HOGENOM" id="CLU_3385673_0_0_1"/>
<reference evidence="1" key="2">
    <citation type="submission" date="2018-08" db="UniProtKB">
        <authorList>
            <consortium name="EnsemblPlants"/>
        </authorList>
    </citation>
    <scope>IDENTIFICATION</scope>
    <source>
        <strain evidence="1">Yugu1</strain>
    </source>
</reference>
<dbReference type="InParanoid" id="K4ANW6"/>